<keyword evidence="10" id="KW-0119">Carbohydrate metabolism</keyword>
<evidence type="ECO:0000259" key="14">
    <source>
        <dbReference type="Pfam" id="PF10509"/>
    </source>
</evidence>
<proteinExistence type="inferred from homology"/>
<keyword evidence="5" id="KW-0547">Nucleotide-binding</keyword>
<keyword evidence="2" id="KW-0963">Cytoplasm</keyword>
<evidence type="ECO:0000259" key="12">
    <source>
        <dbReference type="Pfam" id="PF00288"/>
    </source>
</evidence>
<dbReference type="EMBL" id="JADOUF010000001">
    <property type="protein sequence ID" value="MBG6134142.1"/>
    <property type="molecule type" value="Genomic_DNA"/>
</dbReference>
<evidence type="ECO:0000313" key="15">
    <source>
        <dbReference type="EMBL" id="MBG6134142.1"/>
    </source>
</evidence>
<evidence type="ECO:0000256" key="3">
    <source>
        <dbReference type="ARBA" id="ARBA00022679"/>
    </source>
</evidence>
<keyword evidence="3 15" id="KW-0808">Transferase</keyword>
<dbReference type="InterPro" id="IPR019741">
    <property type="entry name" value="Galactokinase_CS"/>
</dbReference>
<dbReference type="EC" id="2.7.1.6" evidence="11"/>
<dbReference type="PANTHER" id="PTHR10457">
    <property type="entry name" value="MEVALONATE KINASE/GALACTOKINASE"/>
    <property type="match status" value="1"/>
</dbReference>
<dbReference type="RefSeq" id="WP_197001411.1">
    <property type="nucleotide sequence ID" value="NZ_BONS01000026.1"/>
</dbReference>
<comment type="caution">
    <text evidence="15">The sequence shown here is derived from an EMBL/GenBank/DDBJ whole genome shotgun (WGS) entry which is preliminary data.</text>
</comment>
<dbReference type="Pfam" id="PF00288">
    <property type="entry name" value="GHMP_kinases_N"/>
    <property type="match status" value="1"/>
</dbReference>
<dbReference type="Gene3D" id="3.30.230.10">
    <property type="match status" value="1"/>
</dbReference>
<dbReference type="InterPro" id="IPR019539">
    <property type="entry name" value="GalKase_N"/>
</dbReference>
<evidence type="ECO:0000256" key="9">
    <source>
        <dbReference type="ARBA" id="ARBA00023144"/>
    </source>
</evidence>
<organism evidence="15 16">
    <name type="scientific">Longispora fulva</name>
    <dbReference type="NCBI Taxonomy" id="619741"/>
    <lineage>
        <taxon>Bacteria</taxon>
        <taxon>Bacillati</taxon>
        <taxon>Actinomycetota</taxon>
        <taxon>Actinomycetes</taxon>
        <taxon>Micromonosporales</taxon>
        <taxon>Micromonosporaceae</taxon>
        <taxon>Longispora</taxon>
    </lineage>
</organism>
<dbReference type="PIRSF" id="PIRSF000530">
    <property type="entry name" value="Galactokinase"/>
    <property type="match status" value="1"/>
</dbReference>
<keyword evidence="16" id="KW-1185">Reference proteome</keyword>
<dbReference type="InterPro" id="IPR006206">
    <property type="entry name" value="Mevalonate/galactokinase"/>
</dbReference>
<reference evidence="15" key="1">
    <citation type="submission" date="2020-11" db="EMBL/GenBank/DDBJ databases">
        <title>Sequencing the genomes of 1000 actinobacteria strains.</title>
        <authorList>
            <person name="Klenk H.-P."/>
        </authorList>
    </citation>
    <scope>NUCLEOTIDE SEQUENCE</scope>
    <source>
        <strain evidence="15">DSM 45356</strain>
    </source>
</reference>
<dbReference type="Pfam" id="PF08544">
    <property type="entry name" value="GHMP_kinases_C"/>
    <property type="match status" value="1"/>
</dbReference>
<dbReference type="PROSITE" id="PS00627">
    <property type="entry name" value="GHMP_KINASES_ATP"/>
    <property type="match status" value="1"/>
</dbReference>
<dbReference type="InterPro" id="IPR036554">
    <property type="entry name" value="GHMP_kinase_C_sf"/>
</dbReference>
<dbReference type="InterPro" id="IPR013750">
    <property type="entry name" value="GHMP_kinase_C_dom"/>
</dbReference>
<evidence type="ECO:0000256" key="6">
    <source>
        <dbReference type="ARBA" id="ARBA00022777"/>
    </source>
</evidence>
<evidence type="ECO:0000256" key="4">
    <source>
        <dbReference type="ARBA" id="ARBA00022723"/>
    </source>
</evidence>
<feature type="domain" description="GHMP kinase N-terminal" evidence="12">
    <location>
        <begin position="93"/>
        <end position="176"/>
    </location>
</feature>
<gene>
    <name evidence="15" type="ORF">IW245_000336</name>
</gene>
<dbReference type="NCBIfam" id="TIGR00131">
    <property type="entry name" value="gal_kin"/>
    <property type="match status" value="1"/>
</dbReference>
<dbReference type="GO" id="GO:0005829">
    <property type="term" value="C:cytosol"/>
    <property type="evidence" value="ECO:0007669"/>
    <property type="project" value="TreeGrafter"/>
</dbReference>
<evidence type="ECO:0000256" key="1">
    <source>
        <dbReference type="ARBA" id="ARBA00006566"/>
    </source>
</evidence>
<accession>A0A8J7KML5</accession>
<name>A0A8J7KML5_9ACTN</name>
<dbReference type="InterPro" id="IPR014721">
    <property type="entry name" value="Ribsml_uS5_D2-typ_fold_subgr"/>
</dbReference>
<sequence>MDILTRFTERFGERPDGVWAAPGRVNLIGEHTDYNEGFALPFAIDRQTRAAARTRADSIVRVASAAAGFAPVEFSLDEAQPGRIEGWAAYPLGVLLILKRLGHAVPGLDIMVESDVPVGAGLSSSAALCCSVALAVNDLAGLELTLEALVEITRQAENHVAGAPTGPLDQSASLLGVPDAAVLLDCRTLAARALPLGLDAAGLSVLVLDTRAEHAHHDGGYAARRDGCEQAARVLGIGALRDLGTEELTGRAQKVLDPGAYRLVRHVVTENARVLETVAMLDSGGPATIGPLLTASHASLRDDFQVSCAELDAAVEAALGAGALGARMTGGGFGGSAIALVSADAAPAVAEAVTARFAAEGFAVPAVFPVRASAGAHRVDV</sequence>
<dbReference type="GO" id="GO:0005524">
    <property type="term" value="F:ATP binding"/>
    <property type="evidence" value="ECO:0007669"/>
    <property type="project" value="UniProtKB-UniRule"/>
</dbReference>
<dbReference type="GO" id="GO:0006012">
    <property type="term" value="P:galactose metabolic process"/>
    <property type="evidence" value="ECO:0007669"/>
    <property type="project" value="UniProtKB-UniRule"/>
</dbReference>
<dbReference type="InterPro" id="IPR006203">
    <property type="entry name" value="GHMP_knse_ATP-bd_CS"/>
</dbReference>
<evidence type="ECO:0000259" key="13">
    <source>
        <dbReference type="Pfam" id="PF08544"/>
    </source>
</evidence>
<keyword evidence="4" id="KW-0479">Metal-binding</keyword>
<dbReference type="Gene3D" id="3.30.70.890">
    <property type="entry name" value="GHMP kinase, C-terminal domain"/>
    <property type="match status" value="1"/>
</dbReference>
<dbReference type="PROSITE" id="PS00106">
    <property type="entry name" value="GALACTOKINASE"/>
    <property type="match status" value="1"/>
</dbReference>
<comment type="similarity">
    <text evidence="1">Belongs to the GHMP kinase family. GalK subfamily.</text>
</comment>
<evidence type="ECO:0000256" key="7">
    <source>
        <dbReference type="ARBA" id="ARBA00022840"/>
    </source>
</evidence>
<dbReference type="Pfam" id="PF10509">
    <property type="entry name" value="GalKase_gal_bdg"/>
    <property type="match status" value="1"/>
</dbReference>
<keyword evidence="6" id="KW-0418">Kinase</keyword>
<dbReference type="SUPFAM" id="SSF54211">
    <property type="entry name" value="Ribosomal protein S5 domain 2-like"/>
    <property type="match status" value="1"/>
</dbReference>
<dbReference type="PRINTS" id="PR00959">
    <property type="entry name" value="MEVGALKINASE"/>
</dbReference>
<dbReference type="InterPro" id="IPR006204">
    <property type="entry name" value="GHMP_kinase_N_dom"/>
</dbReference>
<evidence type="ECO:0000256" key="11">
    <source>
        <dbReference type="NCBIfam" id="TIGR00131"/>
    </source>
</evidence>
<dbReference type="GO" id="GO:0004335">
    <property type="term" value="F:galactokinase activity"/>
    <property type="evidence" value="ECO:0007669"/>
    <property type="project" value="UniProtKB-UniRule"/>
</dbReference>
<keyword evidence="9" id="KW-0299">Galactose metabolism</keyword>
<keyword evidence="8" id="KW-0460">Magnesium</keyword>
<keyword evidence="7" id="KW-0067">ATP-binding</keyword>
<dbReference type="FunFam" id="3.30.230.10:FF:000017">
    <property type="entry name" value="Galactokinase"/>
    <property type="match status" value="1"/>
</dbReference>
<dbReference type="FunFam" id="3.30.70.890:FF:000001">
    <property type="entry name" value="Galactokinase"/>
    <property type="match status" value="1"/>
</dbReference>
<dbReference type="PANTHER" id="PTHR10457:SF7">
    <property type="entry name" value="GALACTOKINASE-RELATED"/>
    <property type="match status" value="1"/>
</dbReference>
<dbReference type="InterPro" id="IPR000705">
    <property type="entry name" value="Galactokinase"/>
</dbReference>
<evidence type="ECO:0000256" key="10">
    <source>
        <dbReference type="ARBA" id="ARBA00023277"/>
    </source>
</evidence>
<dbReference type="SUPFAM" id="SSF55060">
    <property type="entry name" value="GHMP Kinase, C-terminal domain"/>
    <property type="match status" value="1"/>
</dbReference>
<feature type="domain" description="Galactokinase N-terminal" evidence="14">
    <location>
        <begin position="6"/>
        <end position="53"/>
    </location>
</feature>
<dbReference type="PRINTS" id="PR00473">
    <property type="entry name" value="GALCTOKINASE"/>
</dbReference>
<evidence type="ECO:0000256" key="8">
    <source>
        <dbReference type="ARBA" id="ARBA00022842"/>
    </source>
</evidence>
<evidence type="ECO:0000256" key="2">
    <source>
        <dbReference type="ARBA" id="ARBA00022490"/>
    </source>
</evidence>
<evidence type="ECO:0000313" key="16">
    <source>
        <dbReference type="Proteomes" id="UP000622552"/>
    </source>
</evidence>
<dbReference type="GO" id="GO:0046872">
    <property type="term" value="F:metal ion binding"/>
    <property type="evidence" value="ECO:0007669"/>
    <property type="project" value="UniProtKB-KW"/>
</dbReference>
<dbReference type="Proteomes" id="UP000622552">
    <property type="component" value="Unassembled WGS sequence"/>
</dbReference>
<dbReference type="InterPro" id="IPR020568">
    <property type="entry name" value="Ribosomal_Su5_D2-typ_SF"/>
</dbReference>
<dbReference type="AlphaFoldDB" id="A0A8J7KML5"/>
<evidence type="ECO:0000256" key="5">
    <source>
        <dbReference type="ARBA" id="ARBA00022741"/>
    </source>
</evidence>
<feature type="domain" description="GHMP kinase C-terminal" evidence="13">
    <location>
        <begin position="284"/>
        <end position="358"/>
    </location>
</feature>
<protein>
    <recommendedName>
        <fullName evidence="11">Galactokinase</fullName>
        <ecNumber evidence="11">2.7.1.6</ecNumber>
    </recommendedName>
</protein>